<proteinExistence type="predicted"/>
<dbReference type="OrthoDB" id="1007667at2"/>
<dbReference type="Gene3D" id="1.10.10.60">
    <property type="entry name" value="Homeodomain-like"/>
    <property type="match status" value="1"/>
</dbReference>
<organism evidence="5 6">
    <name type="scientific">Dyadobacter luteus</name>
    <dbReference type="NCBI Taxonomy" id="2259619"/>
    <lineage>
        <taxon>Bacteria</taxon>
        <taxon>Pseudomonadati</taxon>
        <taxon>Bacteroidota</taxon>
        <taxon>Cytophagia</taxon>
        <taxon>Cytophagales</taxon>
        <taxon>Spirosomataceae</taxon>
        <taxon>Dyadobacter</taxon>
    </lineage>
</organism>
<dbReference type="GO" id="GO:0043565">
    <property type="term" value="F:sequence-specific DNA binding"/>
    <property type="evidence" value="ECO:0007669"/>
    <property type="project" value="InterPro"/>
</dbReference>
<dbReference type="PANTHER" id="PTHR43280">
    <property type="entry name" value="ARAC-FAMILY TRANSCRIPTIONAL REGULATOR"/>
    <property type="match status" value="1"/>
</dbReference>
<evidence type="ECO:0000256" key="3">
    <source>
        <dbReference type="ARBA" id="ARBA00023163"/>
    </source>
</evidence>
<dbReference type="PANTHER" id="PTHR43280:SF32">
    <property type="entry name" value="TRANSCRIPTIONAL REGULATORY PROTEIN"/>
    <property type="match status" value="1"/>
</dbReference>
<keyword evidence="2" id="KW-0238">DNA-binding</keyword>
<evidence type="ECO:0000313" key="5">
    <source>
        <dbReference type="EMBL" id="REA60106.1"/>
    </source>
</evidence>
<gene>
    <name evidence="5" type="ORF">DSL64_15630</name>
</gene>
<dbReference type="PROSITE" id="PS01124">
    <property type="entry name" value="HTH_ARAC_FAMILY_2"/>
    <property type="match status" value="1"/>
</dbReference>
<evidence type="ECO:0000256" key="2">
    <source>
        <dbReference type="ARBA" id="ARBA00023125"/>
    </source>
</evidence>
<reference evidence="5 6" key="1">
    <citation type="submission" date="2018-07" db="EMBL/GenBank/DDBJ databases">
        <title>Dyadobacter roseus sp. nov., isolated from rose rhizosphere soil.</title>
        <authorList>
            <person name="Chen L."/>
        </authorList>
    </citation>
    <scope>NUCLEOTIDE SEQUENCE [LARGE SCALE GENOMIC DNA]</scope>
    <source>
        <strain evidence="5 6">RS19</strain>
    </source>
</reference>
<sequence length="293" mass="33622">MDPLELYSIKDILKKTNGSTWEKSPLVLDVVTGSDNLLSNAFRINFSGISIVLSGSVTFSVNLKTYSATTGYVLSCTKGNIYSFKDTSPDLRVKIILFDESFVSEINEYSRSVIKVPFLHISYYPIVKLATRELDRILTIIDLIENSFLNDQRKNWPAIKNLLLAVLYDISEIYKDEKHQYSLYKDSKSLDLVNKYLELVSEQYLTERNISTYAERLSISSKHLSETVKKITGRPAYSWIEQMILQEAQVLLKQSSLTVSEIGHRLDFFDRSAFGKFFRKKMGVTPAQYRDNP</sequence>
<dbReference type="SUPFAM" id="SSF46689">
    <property type="entry name" value="Homeodomain-like"/>
    <property type="match status" value="1"/>
</dbReference>
<evidence type="ECO:0000313" key="6">
    <source>
        <dbReference type="Proteomes" id="UP000256373"/>
    </source>
</evidence>
<name>A0A3D8Y9F9_9BACT</name>
<dbReference type="RefSeq" id="WP_115831851.1">
    <property type="nucleotide sequence ID" value="NZ_QNUL01000012.1"/>
</dbReference>
<dbReference type="InterPro" id="IPR018060">
    <property type="entry name" value="HTH_AraC"/>
</dbReference>
<dbReference type="SMART" id="SM00342">
    <property type="entry name" value="HTH_ARAC"/>
    <property type="match status" value="1"/>
</dbReference>
<protein>
    <recommendedName>
        <fullName evidence="4">HTH araC/xylS-type domain-containing protein</fullName>
    </recommendedName>
</protein>
<keyword evidence="1" id="KW-0805">Transcription regulation</keyword>
<evidence type="ECO:0000256" key="1">
    <source>
        <dbReference type="ARBA" id="ARBA00023015"/>
    </source>
</evidence>
<feature type="domain" description="HTH araC/xylS-type" evidence="4">
    <location>
        <begin position="194"/>
        <end position="292"/>
    </location>
</feature>
<dbReference type="GO" id="GO:0003700">
    <property type="term" value="F:DNA-binding transcription factor activity"/>
    <property type="evidence" value="ECO:0007669"/>
    <property type="project" value="InterPro"/>
</dbReference>
<dbReference type="Proteomes" id="UP000256373">
    <property type="component" value="Unassembled WGS sequence"/>
</dbReference>
<accession>A0A3D8Y9F9</accession>
<dbReference type="AlphaFoldDB" id="A0A3D8Y9F9"/>
<dbReference type="EMBL" id="QNUL01000012">
    <property type="protein sequence ID" value="REA60106.1"/>
    <property type="molecule type" value="Genomic_DNA"/>
</dbReference>
<evidence type="ECO:0000259" key="4">
    <source>
        <dbReference type="PROSITE" id="PS01124"/>
    </source>
</evidence>
<keyword evidence="3" id="KW-0804">Transcription</keyword>
<keyword evidence="6" id="KW-1185">Reference proteome</keyword>
<dbReference type="Pfam" id="PF12833">
    <property type="entry name" value="HTH_18"/>
    <property type="match status" value="1"/>
</dbReference>
<dbReference type="InterPro" id="IPR009057">
    <property type="entry name" value="Homeodomain-like_sf"/>
</dbReference>
<comment type="caution">
    <text evidence="5">The sequence shown here is derived from an EMBL/GenBank/DDBJ whole genome shotgun (WGS) entry which is preliminary data.</text>
</comment>